<evidence type="ECO:0000256" key="3">
    <source>
        <dbReference type="RuleBase" id="RU003476"/>
    </source>
</evidence>
<dbReference type="Pfam" id="PF00293">
    <property type="entry name" value="NUDIX"/>
    <property type="match status" value="1"/>
</dbReference>
<dbReference type="PANTHER" id="PTHR43736">
    <property type="entry name" value="ADP-RIBOSE PYROPHOSPHATASE"/>
    <property type="match status" value="1"/>
</dbReference>
<feature type="domain" description="Nudix hydrolase" evidence="4">
    <location>
        <begin position="1"/>
        <end position="130"/>
    </location>
</feature>
<accession>A0A952KC68</accession>
<evidence type="ECO:0000313" key="6">
    <source>
        <dbReference type="Proteomes" id="UP000700706"/>
    </source>
</evidence>
<dbReference type="Gene3D" id="3.90.79.10">
    <property type="entry name" value="Nucleoside Triphosphate Pyrophosphohydrolase"/>
    <property type="match status" value="1"/>
</dbReference>
<keyword evidence="2 3" id="KW-0378">Hydrolase</keyword>
<dbReference type="GO" id="GO:0016787">
    <property type="term" value="F:hydrolase activity"/>
    <property type="evidence" value="ECO:0007669"/>
    <property type="project" value="UniProtKB-KW"/>
</dbReference>
<evidence type="ECO:0000256" key="1">
    <source>
        <dbReference type="ARBA" id="ARBA00001946"/>
    </source>
</evidence>
<dbReference type="PANTHER" id="PTHR43736:SF1">
    <property type="entry name" value="DIHYDRONEOPTERIN TRIPHOSPHATE DIPHOSPHATASE"/>
    <property type="match status" value="1"/>
</dbReference>
<dbReference type="CDD" id="cd02883">
    <property type="entry name" value="NUDIX_Hydrolase"/>
    <property type="match status" value="1"/>
</dbReference>
<evidence type="ECO:0000259" key="4">
    <source>
        <dbReference type="PROSITE" id="PS51462"/>
    </source>
</evidence>
<dbReference type="SUPFAM" id="SSF55811">
    <property type="entry name" value="Nudix"/>
    <property type="match status" value="1"/>
</dbReference>
<dbReference type="PROSITE" id="PS51462">
    <property type="entry name" value="NUDIX"/>
    <property type="match status" value="1"/>
</dbReference>
<evidence type="ECO:0000313" key="5">
    <source>
        <dbReference type="EMBL" id="MBW8724538.1"/>
    </source>
</evidence>
<dbReference type="PRINTS" id="PR00502">
    <property type="entry name" value="NUDIXFAMILY"/>
</dbReference>
<comment type="cofactor">
    <cofactor evidence="1">
        <name>Mg(2+)</name>
        <dbReference type="ChEBI" id="CHEBI:18420"/>
    </cofactor>
</comment>
<sequence length="138" mass="15685">MKQIACAILLRDGCILLGRRTPQRRFYPDCWDVLGGHLEAGETPERALIREVQEEAGVTPLHYRLVATLPDPDPARNDEARYHVFVVTGWTGGEPRMLGDEHSEIRWIPIDEAARLPDLAIEAYRDLFRSLARPRTIG</sequence>
<dbReference type="InterPro" id="IPR020084">
    <property type="entry name" value="NUDIX_hydrolase_CS"/>
</dbReference>
<comment type="similarity">
    <text evidence="3">Belongs to the Nudix hydrolase family.</text>
</comment>
<dbReference type="EMBL" id="JAEKLZ010000115">
    <property type="protein sequence ID" value="MBW8724538.1"/>
    <property type="molecule type" value="Genomic_DNA"/>
</dbReference>
<dbReference type="Proteomes" id="UP000700706">
    <property type="component" value="Unassembled WGS sequence"/>
</dbReference>
<gene>
    <name evidence="5" type="ORF">JF625_05190</name>
</gene>
<protein>
    <submittedName>
        <fullName evidence="5">NUDIX domain-containing protein</fullName>
    </submittedName>
</protein>
<proteinExistence type="inferred from homology"/>
<reference evidence="5" key="1">
    <citation type="submission" date="2020-06" db="EMBL/GenBank/DDBJ databases">
        <title>Stable isotope informed genome-resolved metagenomics uncovers potential trophic interactions in rhizosphere soil.</title>
        <authorList>
            <person name="Starr E.P."/>
            <person name="Shi S."/>
            <person name="Blazewicz S.J."/>
            <person name="Koch B.J."/>
            <person name="Probst A.J."/>
            <person name="Hungate B.A."/>
            <person name="Pett-Ridge J."/>
            <person name="Firestone M.K."/>
            <person name="Banfield J.F."/>
        </authorList>
    </citation>
    <scope>NUCLEOTIDE SEQUENCE</scope>
    <source>
        <strain evidence="5">YM_69_17</strain>
    </source>
</reference>
<evidence type="ECO:0000256" key="2">
    <source>
        <dbReference type="ARBA" id="ARBA00022801"/>
    </source>
</evidence>
<dbReference type="AlphaFoldDB" id="A0A952KC68"/>
<dbReference type="InterPro" id="IPR020476">
    <property type="entry name" value="Nudix_hydrolase"/>
</dbReference>
<dbReference type="InterPro" id="IPR000086">
    <property type="entry name" value="NUDIX_hydrolase_dom"/>
</dbReference>
<name>A0A952KC68_9PROT</name>
<dbReference type="PROSITE" id="PS00893">
    <property type="entry name" value="NUDIX_BOX"/>
    <property type="match status" value="1"/>
</dbReference>
<organism evidence="5 6">
    <name type="scientific">Inquilinus limosus</name>
    <dbReference type="NCBI Taxonomy" id="171674"/>
    <lineage>
        <taxon>Bacteria</taxon>
        <taxon>Pseudomonadati</taxon>
        <taxon>Pseudomonadota</taxon>
        <taxon>Alphaproteobacteria</taxon>
        <taxon>Rhodospirillales</taxon>
        <taxon>Rhodospirillaceae</taxon>
        <taxon>Inquilinus</taxon>
    </lineage>
</organism>
<comment type="caution">
    <text evidence="5">The sequence shown here is derived from an EMBL/GenBank/DDBJ whole genome shotgun (WGS) entry which is preliminary data.</text>
</comment>
<dbReference type="InterPro" id="IPR015797">
    <property type="entry name" value="NUDIX_hydrolase-like_dom_sf"/>
</dbReference>